<comment type="caution">
    <text evidence="4">The sequence shown here is derived from an EMBL/GenBank/DDBJ whole genome shotgun (WGS) entry which is preliminary data.</text>
</comment>
<dbReference type="Proteomes" id="UP001589748">
    <property type="component" value="Unassembled WGS sequence"/>
</dbReference>
<evidence type="ECO:0000256" key="1">
    <source>
        <dbReference type="ARBA" id="ARBA00008898"/>
    </source>
</evidence>
<dbReference type="Gene3D" id="2.30.110.10">
    <property type="entry name" value="Electron Transport, Fmn-binding Protein, Chain A"/>
    <property type="match status" value="1"/>
</dbReference>
<comment type="similarity">
    <text evidence="1">Belongs to the non-flavoprotein flavin reductase family.</text>
</comment>
<gene>
    <name evidence="4" type="ORF">ACFFVI_03910</name>
</gene>
<accession>A0ABV5LPX4</accession>
<proteinExistence type="inferred from homology"/>
<dbReference type="EC" id="1.-.-.-" evidence="4"/>
<dbReference type="EMBL" id="JBHMDM010000002">
    <property type="protein sequence ID" value="MFB9376107.1"/>
    <property type="molecule type" value="Genomic_DNA"/>
</dbReference>
<evidence type="ECO:0000259" key="3">
    <source>
        <dbReference type="SMART" id="SM00903"/>
    </source>
</evidence>
<evidence type="ECO:0000256" key="2">
    <source>
        <dbReference type="ARBA" id="ARBA00023002"/>
    </source>
</evidence>
<dbReference type="GO" id="GO:0016491">
    <property type="term" value="F:oxidoreductase activity"/>
    <property type="evidence" value="ECO:0007669"/>
    <property type="project" value="UniProtKB-KW"/>
</dbReference>
<dbReference type="PANTHER" id="PTHR30466">
    <property type="entry name" value="FLAVIN REDUCTASE"/>
    <property type="match status" value="1"/>
</dbReference>
<dbReference type="InterPro" id="IPR050268">
    <property type="entry name" value="NADH-dep_flavin_reductase"/>
</dbReference>
<reference evidence="4 5" key="1">
    <citation type="submission" date="2024-09" db="EMBL/GenBank/DDBJ databases">
        <authorList>
            <person name="Sun Q."/>
            <person name="Mori K."/>
        </authorList>
    </citation>
    <scope>NUCLEOTIDE SEQUENCE [LARGE SCALE GENOMIC DNA]</scope>
    <source>
        <strain evidence="4 5">TISTR 1856</strain>
    </source>
</reference>
<dbReference type="InterPro" id="IPR002563">
    <property type="entry name" value="Flavin_Rdtase-like_dom"/>
</dbReference>
<evidence type="ECO:0000313" key="5">
    <source>
        <dbReference type="Proteomes" id="UP001589748"/>
    </source>
</evidence>
<name>A0ABV5LPX4_9ACTN</name>
<dbReference type="PANTHER" id="PTHR30466:SF11">
    <property type="entry name" value="FLAVIN-DEPENDENT MONOOXYGENASE, REDUCTASE SUBUNIT HSAB"/>
    <property type="match status" value="1"/>
</dbReference>
<protein>
    <submittedName>
        <fullName evidence="4">Flavin reductase family protein</fullName>
        <ecNumber evidence="4">1.-.-.-</ecNumber>
    </submittedName>
</protein>
<dbReference type="SUPFAM" id="SSF50475">
    <property type="entry name" value="FMN-binding split barrel"/>
    <property type="match status" value="1"/>
</dbReference>
<dbReference type="SMART" id="SM00903">
    <property type="entry name" value="Flavin_Reduct"/>
    <property type="match status" value="1"/>
</dbReference>
<keyword evidence="5" id="KW-1185">Reference proteome</keyword>
<sequence>MGARISGIAAGVVVFLPGWEPPRLARGARRAGRVDVMELVDFEDDPARLRSTFALFPSGVAALSAVVEGRPTVLVASSFQVGISADPPLVLFAVQRTSRSWPVLRRAGRIGVSVLGEVHDAAARQLASRADDRFRGIPTTTLPNGAHFVQGAPVWFDTSVHGEFPAGDHDVVLLRVHALGTDPGAEPLVFQSSTFRSLVPRQPVA</sequence>
<dbReference type="Pfam" id="PF01613">
    <property type="entry name" value="Flavin_Reduct"/>
    <property type="match status" value="1"/>
</dbReference>
<keyword evidence="2 4" id="KW-0560">Oxidoreductase</keyword>
<dbReference type="InterPro" id="IPR012349">
    <property type="entry name" value="Split_barrel_FMN-bd"/>
</dbReference>
<evidence type="ECO:0000313" key="4">
    <source>
        <dbReference type="EMBL" id="MFB9376107.1"/>
    </source>
</evidence>
<organism evidence="4 5">
    <name type="scientific">Kineococcus gynurae</name>
    <dbReference type="NCBI Taxonomy" id="452979"/>
    <lineage>
        <taxon>Bacteria</taxon>
        <taxon>Bacillati</taxon>
        <taxon>Actinomycetota</taxon>
        <taxon>Actinomycetes</taxon>
        <taxon>Kineosporiales</taxon>
        <taxon>Kineosporiaceae</taxon>
        <taxon>Kineococcus</taxon>
    </lineage>
</organism>
<feature type="domain" description="Flavin reductase like" evidence="3">
    <location>
        <begin position="53"/>
        <end position="197"/>
    </location>
</feature>